<dbReference type="InterPro" id="IPR022025">
    <property type="entry name" value="Amidoligase_2"/>
</dbReference>
<organism evidence="1 2">
    <name type="scientific">Kordiimonas lacus</name>
    <dbReference type="NCBI Taxonomy" id="637679"/>
    <lineage>
        <taxon>Bacteria</taxon>
        <taxon>Pseudomonadati</taxon>
        <taxon>Pseudomonadota</taxon>
        <taxon>Alphaproteobacteria</taxon>
        <taxon>Kordiimonadales</taxon>
        <taxon>Kordiimonadaceae</taxon>
        <taxon>Kordiimonas</taxon>
    </lineage>
</organism>
<name>A0A1G7AWV4_9PROT</name>
<keyword evidence="2" id="KW-1185">Reference proteome</keyword>
<dbReference type="GO" id="GO:0016874">
    <property type="term" value="F:ligase activity"/>
    <property type="evidence" value="ECO:0007669"/>
    <property type="project" value="UniProtKB-KW"/>
</dbReference>
<evidence type="ECO:0000313" key="2">
    <source>
        <dbReference type="Proteomes" id="UP000183685"/>
    </source>
</evidence>
<protein>
    <submittedName>
        <fullName evidence="1">Putative amidoligase enzyme</fullName>
    </submittedName>
</protein>
<evidence type="ECO:0000313" key="1">
    <source>
        <dbReference type="EMBL" id="SDE19283.1"/>
    </source>
</evidence>
<dbReference type="OrthoDB" id="5597599at2"/>
<dbReference type="Pfam" id="PF12224">
    <property type="entry name" value="Amidoligase_2"/>
    <property type="match status" value="1"/>
</dbReference>
<keyword evidence="1" id="KW-0436">Ligase</keyword>
<proteinExistence type="predicted"/>
<dbReference type="STRING" id="637679.GCA_001550055_03417"/>
<dbReference type="RefSeq" id="WP_068307234.1">
    <property type="nucleotide sequence ID" value="NZ_FNAK01000005.1"/>
</dbReference>
<gene>
    <name evidence="1" type="ORF">SAMN04488071_2252</name>
</gene>
<accession>A0A1G7AWV4</accession>
<dbReference type="AlphaFoldDB" id="A0A1G7AWV4"/>
<dbReference type="EMBL" id="FNAK01000005">
    <property type="protein sequence ID" value="SDE19283.1"/>
    <property type="molecule type" value="Genomic_DNA"/>
</dbReference>
<sequence length="324" mass="36810">MTPPGTSSSQSDQNDRKVGVEIEFADLLPDMAAKVVADCLKGSTDQTDLYCWQVEGTDLGDFTVELDTRYVKKSNNAAQRALEETSEELGEDLRRLIGSMSENIVPTEIVGPPMPAGDLNMLDDLVTALRQAGAKDSSGNPLYAFGLHLNPDVRGEKVADILPTLQAYVLASVWLREEIGIDLARKALPYIDPFPRSYVLHITDPDYAPDQDQLIDDYLADNATRNRELDMLPLFAHLDESRVQDVVDDPRIKPRPTYHYRLPEARLSDPKWTIQQEWGRWCLIEALADDTEKLAELAELYHDTLRWNWKEVCCTFMEDWRRKN</sequence>
<reference evidence="1 2" key="1">
    <citation type="submission" date="2016-10" db="EMBL/GenBank/DDBJ databases">
        <authorList>
            <person name="de Groot N.N."/>
        </authorList>
    </citation>
    <scope>NUCLEOTIDE SEQUENCE [LARGE SCALE GENOMIC DNA]</scope>
    <source>
        <strain evidence="1 2">CGMCC 1.9109</strain>
    </source>
</reference>
<dbReference type="Proteomes" id="UP000183685">
    <property type="component" value="Unassembled WGS sequence"/>
</dbReference>